<dbReference type="InterPro" id="IPR008257">
    <property type="entry name" value="Pept_M19"/>
</dbReference>
<comment type="caution">
    <text evidence="2">The sequence shown here is derived from an EMBL/GenBank/DDBJ whole genome shotgun (WGS) entry which is preliminary data.</text>
</comment>
<dbReference type="Proteomes" id="UP000559010">
    <property type="component" value="Unassembled WGS sequence"/>
</dbReference>
<gene>
    <name evidence="2" type="ORF">HH304_17765</name>
</gene>
<evidence type="ECO:0000256" key="1">
    <source>
        <dbReference type="SAM" id="SignalP"/>
    </source>
</evidence>
<reference evidence="2 3" key="1">
    <citation type="submission" date="2020-04" db="EMBL/GenBank/DDBJ databases">
        <title>Flammeovirgaceae bacterium KN852 isolated from deep sea.</title>
        <authorList>
            <person name="Zhang D.-C."/>
        </authorList>
    </citation>
    <scope>NUCLEOTIDE SEQUENCE [LARGE SCALE GENOMIC DNA]</scope>
    <source>
        <strain evidence="2 3">KN852</strain>
    </source>
</reference>
<evidence type="ECO:0000313" key="3">
    <source>
        <dbReference type="Proteomes" id="UP000559010"/>
    </source>
</evidence>
<dbReference type="PROSITE" id="PS51257">
    <property type="entry name" value="PROKAR_LIPOPROTEIN"/>
    <property type="match status" value="1"/>
</dbReference>
<dbReference type="Pfam" id="PF01244">
    <property type="entry name" value="Peptidase_M19"/>
    <property type="match status" value="1"/>
</dbReference>
<dbReference type="SUPFAM" id="SSF51556">
    <property type="entry name" value="Metallo-dependent hydrolases"/>
    <property type="match status" value="1"/>
</dbReference>
<dbReference type="GO" id="GO:0006508">
    <property type="term" value="P:proteolysis"/>
    <property type="evidence" value="ECO:0007669"/>
    <property type="project" value="InterPro"/>
</dbReference>
<dbReference type="EMBL" id="JABBNU010000012">
    <property type="protein sequence ID" value="NMM50261.1"/>
    <property type="molecule type" value="Genomic_DNA"/>
</dbReference>
<dbReference type="InterPro" id="IPR032466">
    <property type="entry name" value="Metal_Hydrolase"/>
</dbReference>
<dbReference type="RefSeq" id="WP_169684629.1">
    <property type="nucleotide sequence ID" value="NZ_JABBNU010000012.1"/>
</dbReference>
<protein>
    <submittedName>
        <fullName evidence="2">Membrane dipeptidase</fullName>
    </submittedName>
</protein>
<name>A0A848J3F9_9BACT</name>
<dbReference type="PROSITE" id="PS51365">
    <property type="entry name" value="RENAL_DIPEPTIDASE_2"/>
    <property type="match status" value="1"/>
</dbReference>
<dbReference type="AlphaFoldDB" id="A0A848J3F9"/>
<dbReference type="CDD" id="cd01301">
    <property type="entry name" value="rDP_like"/>
    <property type="match status" value="1"/>
</dbReference>
<accession>A0A848J3F9</accession>
<dbReference type="PANTHER" id="PTHR10443:SF12">
    <property type="entry name" value="DIPEPTIDASE"/>
    <property type="match status" value="1"/>
</dbReference>
<evidence type="ECO:0000313" key="2">
    <source>
        <dbReference type="EMBL" id="NMM50261.1"/>
    </source>
</evidence>
<dbReference type="GO" id="GO:0070573">
    <property type="term" value="F:metallodipeptidase activity"/>
    <property type="evidence" value="ECO:0007669"/>
    <property type="project" value="InterPro"/>
</dbReference>
<proteinExistence type="predicted"/>
<keyword evidence="1" id="KW-0732">Signal</keyword>
<dbReference type="Gene3D" id="3.20.20.140">
    <property type="entry name" value="Metal-dependent hydrolases"/>
    <property type="match status" value="1"/>
</dbReference>
<feature type="chain" id="PRO_5032696299" evidence="1">
    <location>
        <begin position="22"/>
        <end position="398"/>
    </location>
</feature>
<dbReference type="PANTHER" id="PTHR10443">
    <property type="entry name" value="MICROSOMAL DIPEPTIDASE"/>
    <property type="match status" value="1"/>
</dbReference>
<keyword evidence="3" id="KW-1185">Reference proteome</keyword>
<sequence>MKNFFLSIILLLFFGCNPSSKENSDTSEVKIDKPGVSAHDFLIVDTHIDLPYRLAFESGPVDITKDLPLGHFDYVKAKNGGLDVAFMSIYTPPSEEGIKGFNTANQLIDIVDSISVNYPEYFDKVVSPEEVLSNRESGIISLPLGLENGSPINNDLSNLDHFYNRGIRYITLCHFKSNEICDSSTDIDQPHGGLSNFGFKVVEKMNDLGIMIDVSHVSDETISDVLKASKAPIIASHSGCRSLTPSFPRNLPDSLLVGIRKNGGVIMVNFGSIFLNDISSSNFMKIYDIIEDEGLEVGSDEAELLMTKLLNQYPVESSLSDILDHIDHVVKIAGIDHVGFGSDFDGVSNLPKEIQSVADYPLIIEGLQNRGYTNDEINKICGKNFMRVWNAVSKSKGI</sequence>
<organism evidence="2 3">
    <name type="scientific">Marinigracilibium pacificum</name>
    <dbReference type="NCBI Taxonomy" id="2729599"/>
    <lineage>
        <taxon>Bacteria</taxon>
        <taxon>Pseudomonadati</taxon>
        <taxon>Bacteroidota</taxon>
        <taxon>Cytophagia</taxon>
        <taxon>Cytophagales</taxon>
        <taxon>Flammeovirgaceae</taxon>
        <taxon>Marinigracilibium</taxon>
    </lineage>
</organism>
<feature type="signal peptide" evidence="1">
    <location>
        <begin position="1"/>
        <end position="21"/>
    </location>
</feature>